<sequence length="75" mass="8888">MVMAKNRDLERLEGGRDGGFLTLFARRLVWMATFFGAYDSYYWVIFKINIWSLPIRILLGFFKLIELQVHQPCLT</sequence>
<feature type="transmembrane region" description="Helical" evidence="1">
    <location>
        <begin position="44"/>
        <end position="62"/>
    </location>
</feature>
<evidence type="ECO:0000256" key="1">
    <source>
        <dbReference type="SAM" id="Phobius"/>
    </source>
</evidence>
<evidence type="ECO:0000313" key="3">
    <source>
        <dbReference type="Proteomes" id="UP001151532"/>
    </source>
</evidence>
<keyword evidence="1" id="KW-1133">Transmembrane helix</keyword>
<proteinExistence type="predicted"/>
<feature type="non-terminal residue" evidence="2">
    <location>
        <position position="75"/>
    </location>
</feature>
<keyword evidence="1" id="KW-0812">Transmembrane</keyword>
<organism evidence="2 3">
    <name type="scientific">Salix purpurea</name>
    <name type="common">Purple osier willow</name>
    <dbReference type="NCBI Taxonomy" id="77065"/>
    <lineage>
        <taxon>Eukaryota</taxon>
        <taxon>Viridiplantae</taxon>
        <taxon>Streptophyta</taxon>
        <taxon>Embryophyta</taxon>
        <taxon>Tracheophyta</taxon>
        <taxon>Spermatophyta</taxon>
        <taxon>Magnoliopsida</taxon>
        <taxon>eudicotyledons</taxon>
        <taxon>Gunneridae</taxon>
        <taxon>Pentapetalae</taxon>
        <taxon>rosids</taxon>
        <taxon>fabids</taxon>
        <taxon>Malpighiales</taxon>
        <taxon>Salicaceae</taxon>
        <taxon>Saliceae</taxon>
        <taxon>Salix</taxon>
    </lineage>
</organism>
<keyword evidence="3" id="KW-1185">Reference proteome</keyword>
<reference evidence="2" key="1">
    <citation type="submission" date="2022-11" db="EMBL/GenBank/DDBJ databases">
        <authorList>
            <person name="Hyden B.L."/>
            <person name="Feng K."/>
            <person name="Yates T."/>
            <person name="Jawdy S."/>
            <person name="Smart L.B."/>
            <person name="Muchero W."/>
        </authorList>
    </citation>
    <scope>NUCLEOTIDE SEQUENCE</scope>
    <source>
        <tissue evidence="2">Shoot tip</tissue>
    </source>
</reference>
<dbReference type="EMBL" id="JAPFFK010000019">
    <property type="protein sequence ID" value="KAJ6687126.1"/>
    <property type="molecule type" value="Genomic_DNA"/>
</dbReference>
<dbReference type="AlphaFoldDB" id="A0A9Q0PFI3"/>
<gene>
    <name evidence="2" type="ORF">OIU79_016789</name>
</gene>
<accession>A0A9Q0PFI3</accession>
<evidence type="ECO:0000313" key="2">
    <source>
        <dbReference type="EMBL" id="KAJ6687126.1"/>
    </source>
</evidence>
<name>A0A9Q0PFI3_SALPP</name>
<protein>
    <submittedName>
        <fullName evidence="2">Uncharacterized protein</fullName>
    </submittedName>
</protein>
<keyword evidence="1" id="KW-0472">Membrane</keyword>
<reference evidence="2" key="2">
    <citation type="journal article" date="2023" name="Int. J. Mol. Sci.">
        <title>De Novo Assembly and Annotation of 11 Diverse Shrub Willow (Salix) Genomes Reveals Novel Gene Organization in Sex-Linked Regions.</title>
        <authorList>
            <person name="Hyden B."/>
            <person name="Feng K."/>
            <person name="Yates T.B."/>
            <person name="Jawdy S."/>
            <person name="Cereghino C."/>
            <person name="Smart L.B."/>
            <person name="Muchero W."/>
        </authorList>
    </citation>
    <scope>NUCLEOTIDE SEQUENCE</scope>
    <source>
        <tissue evidence="2">Shoot tip</tissue>
    </source>
</reference>
<comment type="caution">
    <text evidence="2">The sequence shown here is derived from an EMBL/GenBank/DDBJ whole genome shotgun (WGS) entry which is preliminary data.</text>
</comment>
<dbReference type="Proteomes" id="UP001151532">
    <property type="component" value="Chromosome 2"/>
</dbReference>